<dbReference type="PANTHER" id="PTHR10545:SF29">
    <property type="entry name" value="GH14572P-RELATED"/>
    <property type="match status" value="1"/>
</dbReference>
<keyword evidence="1" id="KW-0808">Transferase</keyword>
<keyword evidence="5" id="KW-1185">Reference proteome</keyword>
<dbReference type="EMBL" id="CP097636">
    <property type="protein sequence ID" value="URI08526.1"/>
    <property type="molecule type" value="Genomic_DNA"/>
</dbReference>
<dbReference type="Proteomes" id="UP001056201">
    <property type="component" value="Chromosome 2"/>
</dbReference>
<sequence length="161" mass="17369">MRLLMAADVVAEVAADVVVRAAGPADAAVLSRLCAAHAAYEHIHHDGAGHAERLAQALHMHRLRIWLGLRGGEPVGYASATLDFSTLDAQPFVHLDCLYLEPAARGQGMGRALMAAVAQHARDIGARQLQWQTPPWNALAIGFYDALGARRLDKCRYTLAV</sequence>
<dbReference type="CDD" id="cd04301">
    <property type="entry name" value="NAT_SF"/>
    <property type="match status" value="1"/>
</dbReference>
<evidence type="ECO:0000256" key="2">
    <source>
        <dbReference type="ARBA" id="ARBA00023315"/>
    </source>
</evidence>
<dbReference type="PROSITE" id="PS51186">
    <property type="entry name" value="GNAT"/>
    <property type="match status" value="1"/>
</dbReference>
<keyword evidence="2" id="KW-0012">Acyltransferase</keyword>
<evidence type="ECO:0000313" key="5">
    <source>
        <dbReference type="Proteomes" id="UP001056201"/>
    </source>
</evidence>
<name>A0ABY4SBV5_AQUTE</name>
<dbReference type="InterPro" id="IPR000182">
    <property type="entry name" value="GNAT_dom"/>
</dbReference>
<evidence type="ECO:0000259" key="3">
    <source>
        <dbReference type="PROSITE" id="PS51186"/>
    </source>
</evidence>
<dbReference type="InterPro" id="IPR016181">
    <property type="entry name" value="Acyl_CoA_acyltransferase"/>
</dbReference>
<accession>A0ABY4SBV5</accession>
<dbReference type="RefSeq" id="WP_250196748.1">
    <property type="nucleotide sequence ID" value="NZ_CP097636.1"/>
</dbReference>
<gene>
    <name evidence="4" type="ORF">MW290_23380</name>
</gene>
<organism evidence="4 5">
    <name type="scientific">Aquincola tertiaricarbonis</name>
    <dbReference type="NCBI Taxonomy" id="391953"/>
    <lineage>
        <taxon>Bacteria</taxon>
        <taxon>Pseudomonadati</taxon>
        <taxon>Pseudomonadota</taxon>
        <taxon>Betaproteobacteria</taxon>
        <taxon>Burkholderiales</taxon>
        <taxon>Sphaerotilaceae</taxon>
        <taxon>Aquincola</taxon>
    </lineage>
</organism>
<proteinExistence type="predicted"/>
<dbReference type="Pfam" id="PF00583">
    <property type="entry name" value="Acetyltransf_1"/>
    <property type="match status" value="1"/>
</dbReference>
<evidence type="ECO:0000313" key="4">
    <source>
        <dbReference type="EMBL" id="URI08526.1"/>
    </source>
</evidence>
<evidence type="ECO:0000256" key="1">
    <source>
        <dbReference type="ARBA" id="ARBA00022679"/>
    </source>
</evidence>
<dbReference type="Gene3D" id="3.40.630.30">
    <property type="match status" value="1"/>
</dbReference>
<protein>
    <submittedName>
        <fullName evidence="4">GNAT family N-acetyltransferase</fullName>
    </submittedName>
</protein>
<dbReference type="PANTHER" id="PTHR10545">
    <property type="entry name" value="DIAMINE N-ACETYLTRANSFERASE"/>
    <property type="match status" value="1"/>
</dbReference>
<reference evidence="4" key="1">
    <citation type="submission" date="2022-05" db="EMBL/GenBank/DDBJ databases">
        <title>An RpoN-dependent PEP-CTERM gene is involved in floc formation of an Aquincola tertiaricarbonis strain.</title>
        <authorList>
            <person name="Qiu D."/>
            <person name="Xia M."/>
        </authorList>
    </citation>
    <scope>NUCLEOTIDE SEQUENCE</scope>
    <source>
        <strain evidence="4">RN12</strain>
    </source>
</reference>
<dbReference type="SUPFAM" id="SSF55729">
    <property type="entry name" value="Acyl-CoA N-acyltransferases (Nat)"/>
    <property type="match status" value="1"/>
</dbReference>
<feature type="domain" description="N-acetyltransferase" evidence="3">
    <location>
        <begin position="17"/>
        <end position="161"/>
    </location>
</feature>
<dbReference type="InterPro" id="IPR051016">
    <property type="entry name" value="Diverse_Substrate_AcTransf"/>
</dbReference>